<sequence>MTFNDDTTKKTISVYPELNGNLQTLFVKEYYNEEIVPILFKYEFLK</sequence>
<dbReference type="EMBL" id="CP058649">
    <property type="protein sequence ID" value="QUI20786.1"/>
    <property type="molecule type" value="Genomic_DNA"/>
</dbReference>
<gene>
    <name evidence="1" type="ORF">HZI73_04325</name>
</gene>
<protein>
    <submittedName>
        <fullName evidence="1">Uncharacterized protein</fullName>
    </submittedName>
</protein>
<reference evidence="1" key="1">
    <citation type="submission" date="2020-07" db="EMBL/GenBank/DDBJ databases">
        <title>Vallitalea pronyensis genome.</title>
        <authorList>
            <person name="Postec A."/>
        </authorList>
    </citation>
    <scope>NUCLEOTIDE SEQUENCE</scope>
    <source>
        <strain evidence="1">FatNI3</strain>
    </source>
</reference>
<evidence type="ECO:0000313" key="2">
    <source>
        <dbReference type="Proteomes" id="UP000683246"/>
    </source>
</evidence>
<dbReference type="RefSeq" id="WP_212697036.1">
    <property type="nucleotide sequence ID" value="NZ_CP058649.1"/>
</dbReference>
<dbReference type="AlphaFoldDB" id="A0A8J8SEN4"/>
<name>A0A8J8SEN4_9FIRM</name>
<organism evidence="1 2">
    <name type="scientific">Vallitalea pronyensis</name>
    <dbReference type="NCBI Taxonomy" id="1348613"/>
    <lineage>
        <taxon>Bacteria</taxon>
        <taxon>Bacillati</taxon>
        <taxon>Bacillota</taxon>
        <taxon>Clostridia</taxon>
        <taxon>Lachnospirales</taxon>
        <taxon>Vallitaleaceae</taxon>
        <taxon>Vallitalea</taxon>
    </lineage>
</organism>
<dbReference type="Proteomes" id="UP000683246">
    <property type="component" value="Chromosome"/>
</dbReference>
<proteinExistence type="predicted"/>
<accession>A0A8J8SEN4</accession>
<evidence type="ECO:0000313" key="1">
    <source>
        <dbReference type="EMBL" id="QUI20786.1"/>
    </source>
</evidence>
<keyword evidence="2" id="KW-1185">Reference proteome</keyword>
<dbReference type="KEGG" id="vpy:HZI73_04325"/>